<sequence>MSLFLKRLTAISFSCLLAWGGWPWSGMAAASAEQPDPGTPKVEWSFDYGQAFRTAKGKAVVSAADGGYVAVGDVSTISNSFGYVIKVDEHGRTLWEKTLDVEGDPDIEDVSVSEIIPVRDGGYLVGGSTMDRTERPATTIPYLAKLDDQGNVEWSRYYHLLDYTHFYAGSVSETADGGFAVTGYSANSGFLAPVYLLKVDREGNEVWHKTWWIGDNQFFNEVLSTSDGGVLAVGRIDSTATSDSDASLVVKVDANGNVEWEKQQVFPGSGRSAWSAQMTPDGNFIISGTMRQDGKQVQFVFKMDNSGEILWEKTYPFAEGRHFFEQLVSTPDGYALLGSNTTGDYPDQQTQYQVLRIDNDGEVTGDLRFASPGLDSVGKGTYTADGGFLMTGEIREKNSLPLMQLIKVAGEGQQPPADLQELRFGEPALELGVGERRPSVVQAVYADGTAVVITNQAVLTSLNPEIAAVDSDGFITGLSPGKAEIVAEYAGFSARLPVTVAVTDNPSETPGRFYLDSEDYSLMTGGELDIQALFTDEADQTSIVNGETRFTIADPDIAQVDEHGYLLGLKPGSTSVTAVYREHTFTASVLVVKPYAPVPVPEPTPVPMPAPAEPAALEPEVNDGPEVDEEPAVSKETVVSKEMVVSKDGGE</sequence>
<reference evidence="4 5" key="1">
    <citation type="submission" date="2014-04" db="EMBL/GenBank/DDBJ databases">
        <authorList>
            <person name="Bishop-Lilly K.A."/>
            <person name="Broomall S.M."/>
            <person name="Chain P.S."/>
            <person name="Chertkov O."/>
            <person name="Coyne S.R."/>
            <person name="Daligault H.E."/>
            <person name="Davenport K.W."/>
            <person name="Erkkila T."/>
            <person name="Frey K.G."/>
            <person name="Gibbons H.S."/>
            <person name="Gu W."/>
            <person name="Jaissle J."/>
            <person name="Johnson S.L."/>
            <person name="Koroleva G.I."/>
            <person name="Ladner J.T."/>
            <person name="Lo C.-C."/>
            <person name="Minogue T.D."/>
            <person name="Munk C."/>
            <person name="Palacios G.F."/>
            <person name="Redden C.L."/>
            <person name="Rosenzweig C.N."/>
            <person name="Scholz M.B."/>
            <person name="Teshima H."/>
            <person name="Xu Y."/>
        </authorList>
    </citation>
    <scope>NUCLEOTIDE SEQUENCE [LARGE SCALE GENOMIC DNA]</scope>
    <source>
        <strain evidence="4 5">8244</strain>
    </source>
</reference>
<dbReference type="InterPro" id="IPR011047">
    <property type="entry name" value="Quinoprotein_ADH-like_sf"/>
</dbReference>
<feature type="region of interest" description="Disordered" evidence="1">
    <location>
        <begin position="606"/>
        <end position="651"/>
    </location>
</feature>
<feature type="chain" id="PRO_5039003406" evidence="2">
    <location>
        <begin position="29"/>
        <end position="651"/>
    </location>
</feature>
<dbReference type="SUPFAM" id="SSF49373">
    <property type="entry name" value="Invasin/intimin cell-adhesion fragments"/>
    <property type="match status" value="2"/>
</dbReference>
<feature type="domain" description="BIG2" evidence="3">
    <location>
        <begin position="534"/>
        <end position="588"/>
    </location>
</feature>
<protein>
    <submittedName>
        <fullName evidence="4">Bacterial Ig-like domain family protein</fullName>
    </submittedName>
</protein>
<dbReference type="InterPro" id="IPR003343">
    <property type="entry name" value="Big_2"/>
</dbReference>
<dbReference type="PATRIC" id="fig|44252.3.peg.4183"/>
<feature type="signal peptide" evidence="2">
    <location>
        <begin position="1"/>
        <end position="28"/>
    </location>
</feature>
<dbReference type="InterPro" id="IPR008964">
    <property type="entry name" value="Invasin/intimin_cell_adhesion"/>
</dbReference>
<dbReference type="PANTHER" id="PTHR42754:SF1">
    <property type="entry name" value="LIPOPROTEIN"/>
    <property type="match status" value="1"/>
</dbReference>
<evidence type="ECO:0000256" key="1">
    <source>
        <dbReference type="SAM" id="MobiDB-lite"/>
    </source>
</evidence>
<evidence type="ECO:0000256" key="2">
    <source>
        <dbReference type="SAM" id="SignalP"/>
    </source>
</evidence>
<keyword evidence="2" id="KW-0732">Signal</keyword>
<proteinExistence type="predicted"/>
<dbReference type="AlphaFoldDB" id="A0A090Z5A6"/>
<gene>
    <name evidence="4" type="ORF">DJ90_4198</name>
</gene>
<evidence type="ECO:0000313" key="4">
    <source>
        <dbReference type="EMBL" id="KFN06469.1"/>
    </source>
</evidence>
<dbReference type="EMBL" id="JMQA01000037">
    <property type="protein sequence ID" value="KFN06469.1"/>
    <property type="molecule type" value="Genomic_DNA"/>
</dbReference>
<keyword evidence="5" id="KW-1185">Reference proteome</keyword>
<feature type="compositionally biased region" description="Acidic residues" evidence="1">
    <location>
        <begin position="620"/>
        <end position="631"/>
    </location>
</feature>
<dbReference type="SUPFAM" id="SSF50998">
    <property type="entry name" value="Quinoprotein alcohol dehydrogenase-like"/>
    <property type="match status" value="1"/>
</dbReference>
<evidence type="ECO:0000313" key="5">
    <source>
        <dbReference type="Proteomes" id="UP000029278"/>
    </source>
</evidence>
<dbReference type="PANTHER" id="PTHR42754">
    <property type="entry name" value="ENDOGLUCANASE"/>
    <property type="match status" value="1"/>
</dbReference>
<dbReference type="Proteomes" id="UP000029278">
    <property type="component" value="Unassembled WGS sequence"/>
</dbReference>
<dbReference type="OrthoDB" id="9811934at2"/>
<dbReference type="RefSeq" id="WP_036626256.1">
    <property type="nucleotide sequence ID" value="NZ_JAKOBR010000086.1"/>
</dbReference>
<dbReference type="HOGENOM" id="CLU_444003_0_0_9"/>
<dbReference type="Gene3D" id="2.60.40.1080">
    <property type="match status" value="2"/>
</dbReference>
<dbReference type="STRING" id="44252.DJ90_4198"/>
<dbReference type="GeneID" id="77009590"/>
<name>A0A090Z5A6_PAEMA</name>
<dbReference type="Pfam" id="PF02368">
    <property type="entry name" value="Big_2"/>
    <property type="match status" value="1"/>
</dbReference>
<evidence type="ECO:0000259" key="3">
    <source>
        <dbReference type="Pfam" id="PF02368"/>
    </source>
</evidence>
<comment type="caution">
    <text evidence="4">The sequence shown here is derived from an EMBL/GenBank/DDBJ whole genome shotgun (WGS) entry which is preliminary data.</text>
</comment>
<organism evidence="4 5">
    <name type="scientific">Paenibacillus macerans</name>
    <name type="common">Bacillus macerans</name>
    <dbReference type="NCBI Taxonomy" id="44252"/>
    <lineage>
        <taxon>Bacteria</taxon>
        <taxon>Bacillati</taxon>
        <taxon>Bacillota</taxon>
        <taxon>Bacilli</taxon>
        <taxon>Bacillales</taxon>
        <taxon>Paenibacillaceae</taxon>
        <taxon>Paenibacillus</taxon>
    </lineage>
</organism>
<accession>A0A090Z5A6</accession>